<gene>
    <name evidence="2" type="ORF">BT1A1_1741</name>
</gene>
<protein>
    <recommendedName>
        <fullName evidence="4">Small, acid-soluble spore protein N</fullName>
    </recommendedName>
</protein>
<name>A0A090KS76_9BACI</name>
<dbReference type="EMBL" id="CCRF01000050">
    <property type="protein sequence ID" value="CEE01569.1"/>
    <property type="molecule type" value="Genomic_DNA"/>
</dbReference>
<organism evidence="2 3">
    <name type="scientific">Caldibacillus thermoamylovorans</name>
    <dbReference type="NCBI Taxonomy" id="35841"/>
    <lineage>
        <taxon>Bacteria</taxon>
        <taxon>Bacillati</taxon>
        <taxon>Bacillota</taxon>
        <taxon>Bacilli</taxon>
        <taxon>Bacillales</taxon>
        <taxon>Bacillaceae</taxon>
        <taxon>Caldibacillus</taxon>
    </lineage>
</organism>
<evidence type="ECO:0000313" key="2">
    <source>
        <dbReference type="EMBL" id="CEE01569.1"/>
    </source>
</evidence>
<sequence length="83" mass="9859">MPYHKNKQQAFQAAEQGMEQARDIYQQLDPSSSEYGHYLQRLKQEIDETEQQLENAHEVASETQRKQLENYQAEIDTMKQNLE</sequence>
<proteinExistence type="predicted"/>
<evidence type="ECO:0008006" key="4">
    <source>
        <dbReference type="Google" id="ProtNLM"/>
    </source>
</evidence>
<feature type="coiled-coil region" evidence="1">
    <location>
        <begin position="39"/>
        <end position="81"/>
    </location>
</feature>
<dbReference type="Proteomes" id="UP000040576">
    <property type="component" value="Unassembled WGS sequence"/>
</dbReference>
<evidence type="ECO:0000313" key="3">
    <source>
        <dbReference type="Proteomes" id="UP000040576"/>
    </source>
</evidence>
<dbReference type="AlphaFoldDB" id="A0A090KS76"/>
<accession>A0A090KS76</accession>
<reference evidence="2 3" key="1">
    <citation type="submission" date="2014-07" db="EMBL/GenBank/DDBJ databases">
        <authorList>
            <person name="Wibberg Daniel"/>
        </authorList>
    </citation>
    <scope>NUCLEOTIDE SEQUENCE [LARGE SCALE GENOMIC DNA]</scope>
</reference>
<evidence type="ECO:0000256" key="1">
    <source>
        <dbReference type="SAM" id="Coils"/>
    </source>
</evidence>
<keyword evidence="1" id="KW-0175">Coiled coil</keyword>
<keyword evidence="3" id="KW-1185">Reference proteome</keyword>
<dbReference type="RefSeq" id="WP_034770049.1">
    <property type="nucleotide sequence ID" value="NZ_CCRF01000050.1"/>
</dbReference>